<name>A0A1W1BRH5_9ZZZZ</name>
<accession>A0A1W1BRH5</accession>
<dbReference type="AlphaFoldDB" id="A0A1W1BRH5"/>
<evidence type="ECO:0000313" key="1">
    <source>
        <dbReference type="EMBL" id="SFV56139.1"/>
    </source>
</evidence>
<organism evidence="1">
    <name type="scientific">hydrothermal vent metagenome</name>
    <dbReference type="NCBI Taxonomy" id="652676"/>
    <lineage>
        <taxon>unclassified sequences</taxon>
        <taxon>metagenomes</taxon>
        <taxon>ecological metagenomes</taxon>
    </lineage>
</organism>
<proteinExistence type="predicted"/>
<gene>
    <name evidence="1" type="ORF">MNB_SUP05-5-912</name>
</gene>
<reference evidence="1" key="1">
    <citation type="submission" date="2016-10" db="EMBL/GenBank/DDBJ databases">
        <authorList>
            <person name="de Groot N.N."/>
        </authorList>
    </citation>
    <scope>NUCLEOTIDE SEQUENCE</scope>
</reference>
<dbReference type="EMBL" id="FPHJ01000015">
    <property type="protein sequence ID" value="SFV56139.1"/>
    <property type="molecule type" value="Genomic_DNA"/>
</dbReference>
<sequence length="174" mass="19247">MARINTSKIFQVADRKQGNVVTGADFVMIIGGYEHLTFSIKTNSLPMLKNEKVEYTTTHGVKSFNDGYLQTFNDLPVSFMERDSVIIKNTIEAIQLSDENDELEIVFLVGRTLEDMQLWGVLKNASIFIEDNPEADSESTTSPFTISANVAGHYYPNEGAGILAKAKAAINVFS</sequence>
<protein>
    <submittedName>
        <fullName evidence="1">Uncharacterized protein</fullName>
    </submittedName>
</protein>